<comment type="caution">
    <text evidence="1">The sequence shown here is derived from an EMBL/GenBank/DDBJ whole genome shotgun (WGS) entry which is preliminary data.</text>
</comment>
<keyword evidence="2" id="KW-1185">Reference proteome</keyword>
<proteinExistence type="predicted"/>
<evidence type="ECO:0000313" key="1">
    <source>
        <dbReference type="EMBL" id="PIC16202.1"/>
    </source>
</evidence>
<gene>
    <name evidence="1" type="primary">Cnig_chr_X.g22883</name>
    <name evidence="1" type="ORF">B9Z55_022883</name>
</gene>
<reference evidence="2" key="1">
    <citation type="submission" date="2017-10" db="EMBL/GenBank/DDBJ databases">
        <title>Rapid genome shrinkage in a self-fertile nematode reveals novel sperm competition proteins.</title>
        <authorList>
            <person name="Yin D."/>
            <person name="Schwarz E.M."/>
            <person name="Thomas C.G."/>
            <person name="Felde R.L."/>
            <person name="Korf I.F."/>
            <person name="Cutter A.D."/>
            <person name="Schartner C.M."/>
            <person name="Ralston E.J."/>
            <person name="Meyer B.J."/>
            <person name="Haag E.S."/>
        </authorList>
    </citation>
    <scope>NUCLEOTIDE SEQUENCE [LARGE SCALE GENOMIC DNA]</scope>
    <source>
        <strain evidence="2">JU1422</strain>
    </source>
</reference>
<sequence>MKARQLVLEKANGVQKIPKKMNCCEVLDLPYNVSNLYCEGSEECRIRPKERSFGLKRKYQKARKDSIGASIALEKSKRMELWMLINLSRCITRFENPRIFWSAMDAKEPGIDAVQPTLESEMPSGVIRARKPIYSNSLFFNPIYEQNNFLQNEINIKN</sequence>
<dbReference type="EMBL" id="PDUG01000006">
    <property type="protein sequence ID" value="PIC16202.1"/>
    <property type="molecule type" value="Genomic_DNA"/>
</dbReference>
<organism evidence="1 2">
    <name type="scientific">Caenorhabditis nigoni</name>
    <dbReference type="NCBI Taxonomy" id="1611254"/>
    <lineage>
        <taxon>Eukaryota</taxon>
        <taxon>Metazoa</taxon>
        <taxon>Ecdysozoa</taxon>
        <taxon>Nematoda</taxon>
        <taxon>Chromadorea</taxon>
        <taxon>Rhabditida</taxon>
        <taxon>Rhabditina</taxon>
        <taxon>Rhabditomorpha</taxon>
        <taxon>Rhabditoidea</taxon>
        <taxon>Rhabditidae</taxon>
        <taxon>Peloderinae</taxon>
        <taxon>Caenorhabditis</taxon>
    </lineage>
</organism>
<dbReference type="Proteomes" id="UP000230233">
    <property type="component" value="Chromosome X"/>
</dbReference>
<name>A0A2G5SMP3_9PELO</name>
<protein>
    <submittedName>
        <fullName evidence="1">Uncharacterized protein</fullName>
    </submittedName>
</protein>
<evidence type="ECO:0000313" key="2">
    <source>
        <dbReference type="Proteomes" id="UP000230233"/>
    </source>
</evidence>
<dbReference type="AlphaFoldDB" id="A0A2G5SMP3"/>
<accession>A0A2G5SMP3</accession>
<dbReference type="OrthoDB" id="10649106at2759"/>